<proteinExistence type="inferred from homology"/>
<feature type="transmembrane region" description="Helical" evidence="5">
    <location>
        <begin position="156"/>
        <end position="182"/>
    </location>
</feature>
<feature type="transmembrane region" description="Helical" evidence="5">
    <location>
        <begin position="320"/>
        <end position="342"/>
    </location>
</feature>
<feature type="transmembrane region" description="Helical" evidence="5">
    <location>
        <begin position="202"/>
        <end position="227"/>
    </location>
</feature>
<dbReference type="PANTHER" id="PTHR30325:SF0">
    <property type="entry name" value="INNER MEMBRANE ABC TRANSPORTER PERMEASE PROTEIN YEJE"/>
    <property type="match status" value="1"/>
</dbReference>
<dbReference type="PROSITE" id="PS50928">
    <property type="entry name" value="ABC_TM1"/>
    <property type="match status" value="1"/>
</dbReference>
<name>A0ABU5E6A2_9PROT</name>
<comment type="subcellular location">
    <subcellularLocation>
        <location evidence="1 5">Cell membrane</location>
        <topology evidence="1 5">Multi-pass membrane protein</topology>
    </subcellularLocation>
</comment>
<comment type="caution">
    <text evidence="7">The sequence shown here is derived from an EMBL/GenBank/DDBJ whole genome shotgun (WGS) entry which is preliminary data.</text>
</comment>
<dbReference type="Gene3D" id="1.10.3720.10">
    <property type="entry name" value="MetI-like"/>
    <property type="match status" value="1"/>
</dbReference>
<evidence type="ECO:0000313" key="8">
    <source>
        <dbReference type="Proteomes" id="UP001279642"/>
    </source>
</evidence>
<dbReference type="InterPro" id="IPR035906">
    <property type="entry name" value="MetI-like_sf"/>
</dbReference>
<reference evidence="7 8" key="1">
    <citation type="journal article" date="2016" name="Antonie Van Leeuwenhoek">
        <title>Dongia soli sp. nov., isolated from soil from Dokdo, Korea.</title>
        <authorList>
            <person name="Kim D.U."/>
            <person name="Lee H."/>
            <person name="Kim H."/>
            <person name="Kim S.G."/>
            <person name="Ka J.O."/>
        </authorList>
    </citation>
    <scope>NUCLEOTIDE SEQUENCE [LARGE SCALE GENOMIC DNA]</scope>
    <source>
        <strain evidence="7 8">D78</strain>
    </source>
</reference>
<evidence type="ECO:0000256" key="4">
    <source>
        <dbReference type="ARBA" id="ARBA00023136"/>
    </source>
</evidence>
<dbReference type="SUPFAM" id="SSF161098">
    <property type="entry name" value="MetI-like"/>
    <property type="match status" value="1"/>
</dbReference>
<organism evidence="7 8">
    <name type="scientific">Dongia soli</name>
    <dbReference type="NCBI Taxonomy" id="600628"/>
    <lineage>
        <taxon>Bacteria</taxon>
        <taxon>Pseudomonadati</taxon>
        <taxon>Pseudomonadota</taxon>
        <taxon>Alphaproteobacteria</taxon>
        <taxon>Rhodospirillales</taxon>
        <taxon>Dongiaceae</taxon>
        <taxon>Dongia</taxon>
    </lineage>
</organism>
<dbReference type="Proteomes" id="UP001279642">
    <property type="component" value="Unassembled WGS sequence"/>
</dbReference>
<keyword evidence="2 5" id="KW-0812">Transmembrane</keyword>
<feature type="domain" description="ABC transmembrane type-1" evidence="6">
    <location>
        <begin position="154"/>
        <end position="346"/>
    </location>
</feature>
<feature type="transmembrane region" description="Helical" evidence="5">
    <location>
        <begin position="271"/>
        <end position="300"/>
    </location>
</feature>
<keyword evidence="4 5" id="KW-0472">Membrane</keyword>
<evidence type="ECO:0000256" key="5">
    <source>
        <dbReference type="RuleBase" id="RU363032"/>
    </source>
</evidence>
<comment type="similarity">
    <text evidence="5">Belongs to the binding-protein-dependent transport system permease family.</text>
</comment>
<keyword evidence="8" id="KW-1185">Reference proteome</keyword>
<evidence type="ECO:0000313" key="7">
    <source>
        <dbReference type="EMBL" id="MDY0881696.1"/>
    </source>
</evidence>
<dbReference type="NCBIfam" id="NF011596">
    <property type="entry name" value="PRK15021.1"/>
    <property type="match status" value="1"/>
</dbReference>
<dbReference type="EMBL" id="JAXCLW010000001">
    <property type="protein sequence ID" value="MDY0881696.1"/>
    <property type="molecule type" value="Genomic_DNA"/>
</dbReference>
<dbReference type="Pfam" id="PF00528">
    <property type="entry name" value="BPD_transp_1"/>
    <property type="match status" value="1"/>
</dbReference>
<evidence type="ECO:0000256" key="1">
    <source>
        <dbReference type="ARBA" id="ARBA00004651"/>
    </source>
</evidence>
<accession>A0ABU5E6A2</accession>
<keyword evidence="3 5" id="KW-1133">Transmembrane helix</keyword>
<dbReference type="RefSeq" id="WP_320506750.1">
    <property type="nucleotide sequence ID" value="NZ_JAXCLW010000001.1"/>
</dbReference>
<protein>
    <submittedName>
        <fullName evidence="7">ABC transporter permease</fullName>
    </submittedName>
</protein>
<evidence type="ECO:0000256" key="2">
    <source>
        <dbReference type="ARBA" id="ARBA00022692"/>
    </source>
</evidence>
<feature type="transmembrane region" description="Helical" evidence="5">
    <location>
        <begin position="36"/>
        <end position="56"/>
    </location>
</feature>
<keyword evidence="5" id="KW-0813">Transport</keyword>
<dbReference type="InterPro" id="IPR000515">
    <property type="entry name" value="MetI-like"/>
</dbReference>
<sequence length="356" mass="39386">MSERQHLKSALRLKKSRLSPLNQRRLMAFRNNERGYIALVFFLLLFGFSLFAEFIANDRPILISYDGALYSPVLKDYPETTFGGSFQTNADYRDPSLQRAINEKGWMIWPMIPFSYDTVITNLAGAAPSPPDGINWLGTDDQARDVMARVIYGFRISVLFGLLLTAVSTAIGVIAGAIQGYFGGWLDLLFQRFLEIWGGLPTLYILMILASVIVPGFWTLLGIMLLMSWTWPVPYVRAEFLRARNLEYVRAARALGMGDGRIILKHILPNALVATLAYLPFTLAGSVTTLTALDFLGLGLPVGSPSLGDLLSQAKQNLQAPWLGIAGFVVIGLMLTLLIFIGEAVRDAFDPRKTSA</sequence>
<evidence type="ECO:0000259" key="6">
    <source>
        <dbReference type="PROSITE" id="PS50928"/>
    </source>
</evidence>
<evidence type="ECO:0000256" key="3">
    <source>
        <dbReference type="ARBA" id="ARBA00022989"/>
    </source>
</evidence>
<dbReference type="PANTHER" id="PTHR30325">
    <property type="entry name" value="MEMBRANE COMPONENT OF ABC TRANSPORTER"/>
    <property type="match status" value="1"/>
</dbReference>
<gene>
    <name evidence="7" type="ORF">SMD27_02465</name>
</gene>
<dbReference type="CDD" id="cd06261">
    <property type="entry name" value="TM_PBP2"/>
    <property type="match status" value="1"/>
</dbReference>